<dbReference type="Pfam" id="PF03098">
    <property type="entry name" value="An_peroxidase"/>
    <property type="match status" value="1"/>
</dbReference>
<comment type="caution">
    <text evidence="4">The sequence shown here is derived from an EMBL/GenBank/DDBJ whole genome shotgun (WGS) entry which is preliminary data.</text>
</comment>
<dbReference type="PRINTS" id="PR00457">
    <property type="entry name" value="ANPEROXIDASE"/>
</dbReference>
<keyword evidence="2" id="KW-0408">Iron</keyword>
<dbReference type="InterPro" id="IPR019791">
    <property type="entry name" value="Haem_peroxidase_animal"/>
</dbReference>
<protein>
    <submittedName>
        <fullName evidence="4">Uncharacterized protein</fullName>
    </submittedName>
</protein>
<evidence type="ECO:0000256" key="1">
    <source>
        <dbReference type="ARBA" id="ARBA00022559"/>
    </source>
</evidence>
<keyword evidence="2" id="KW-0349">Heme</keyword>
<dbReference type="Proteomes" id="UP001233999">
    <property type="component" value="Unassembled WGS sequence"/>
</dbReference>
<feature type="region of interest" description="Disordered" evidence="3">
    <location>
        <begin position="431"/>
        <end position="582"/>
    </location>
</feature>
<feature type="region of interest" description="Disordered" evidence="3">
    <location>
        <begin position="292"/>
        <end position="368"/>
    </location>
</feature>
<dbReference type="GO" id="GO:0046872">
    <property type="term" value="F:metal ion binding"/>
    <property type="evidence" value="ECO:0007669"/>
    <property type="project" value="UniProtKB-KW"/>
</dbReference>
<dbReference type="InterPro" id="IPR037120">
    <property type="entry name" value="Haem_peroxidase_sf_animal"/>
</dbReference>
<gene>
    <name evidence="4" type="ORF">L9F63_007583</name>
</gene>
<keyword evidence="5" id="KW-1185">Reference proteome</keyword>
<organism evidence="4 5">
    <name type="scientific">Diploptera punctata</name>
    <name type="common">Pacific beetle cockroach</name>
    <dbReference type="NCBI Taxonomy" id="6984"/>
    <lineage>
        <taxon>Eukaryota</taxon>
        <taxon>Metazoa</taxon>
        <taxon>Ecdysozoa</taxon>
        <taxon>Arthropoda</taxon>
        <taxon>Hexapoda</taxon>
        <taxon>Insecta</taxon>
        <taxon>Pterygota</taxon>
        <taxon>Neoptera</taxon>
        <taxon>Polyneoptera</taxon>
        <taxon>Dictyoptera</taxon>
        <taxon>Blattodea</taxon>
        <taxon>Blaberoidea</taxon>
        <taxon>Blaberidae</taxon>
        <taxon>Diplopterinae</taxon>
        <taxon>Diploptera</taxon>
    </lineage>
</organism>
<keyword evidence="2" id="KW-0479">Metal-binding</keyword>
<evidence type="ECO:0000256" key="3">
    <source>
        <dbReference type="SAM" id="MobiDB-lite"/>
    </source>
</evidence>
<feature type="compositionally biased region" description="Basic and acidic residues" evidence="3">
    <location>
        <begin position="436"/>
        <end position="505"/>
    </location>
</feature>
<dbReference type="PANTHER" id="PTHR11475">
    <property type="entry name" value="OXIDASE/PEROXIDASE"/>
    <property type="match status" value="1"/>
</dbReference>
<name>A0AAD7Z7M4_DIPPU</name>
<feature type="compositionally biased region" description="Basic residues" evidence="3">
    <location>
        <begin position="506"/>
        <end position="520"/>
    </location>
</feature>
<feature type="compositionally biased region" description="Polar residues" evidence="3">
    <location>
        <begin position="339"/>
        <end position="358"/>
    </location>
</feature>
<dbReference type="PANTHER" id="PTHR11475:SF109">
    <property type="entry name" value="CHORION PEROXIDASE-LIKE PROTEIN"/>
    <property type="match status" value="1"/>
</dbReference>
<dbReference type="Gene3D" id="1.10.640.10">
    <property type="entry name" value="Haem peroxidase domain superfamily, animal type"/>
    <property type="match status" value="1"/>
</dbReference>
<dbReference type="EMBL" id="JASPKZ010009830">
    <property type="protein sequence ID" value="KAJ9575554.1"/>
    <property type="molecule type" value="Genomic_DNA"/>
</dbReference>
<evidence type="ECO:0000313" key="4">
    <source>
        <dbReference type="EMBL" id="KAJ9575554.1"/>
    </source>
</evidence>
<keyword evidence="1" id="KW-0560">Oxidoreductase</keyword>
<reference evidence="4" key="2">
    <citation type="submission" date="2023-05" db="EMBL/GenBank/DDBJ databases">
        <authorList>
            <person name="Fouks B."/>
        </authorList>
    </citation>
    <scope>NUCLEOTIDE SEQUENCE</scope>
    <source>
        <strain evidence="4">Stay&amp;Tobe</strain>
        <tissue evidence="4">Testes</tissue>
    </source>
</reference>
<feature type="compositionally biased region" description="Basic and acidic residues" evidence="3">
    <location>
        <begin position="521"/>
        <end position="567"/>
    </location>
</feature>
<dbReference type="AlphaFoldDB" id="A0AAD7Z7M4"/>
<dbReference type="InterPro" id="IPR010255">
    <property type="entry name" value="Haem_peroxidase_sf"/>
</dbReference>
<evidence type="ECO:0000313" key="5">
    <source>
        <dbReference type="Proteomes" id="UP001233999"/>
    </source>
</evidence>
<reference evidence="4" key="1">
    <citation type="journal article" date="2023" name="IScience">
        <title>Live-bearing cockroach genome reveals convergent evolutionary mechanisms linked to viviparity in insects and beyond.</title>
        <authorList>
            <person name="Fouks B."/>
            <person name="Harrison M.C."/>
            <person name="Mikhailova A.A."/>
            <person name="Marchal E."/>
            <person name="English S."/>
            <person name="Carruthers M."/>
            <person name="Jennings E.C."/>
            <person name="Chiamaka E.L."/>
            <person name="Frigard R.A."/>
            <person name="Pippel M."/>
            <person name="Attardo G.M."/>
            <person name="Benoit J.B."/>
            <person name="Bornberg-Bauer E."/>
            <person name="Tobe S.S."/>
        </authorList>
    </citation>
    <scope>NUCLEOTIDE SEQUENCE</scope>
    <source>
        <strain evidence="4">Stay&amp;Tobe</strain>
    </source>
</reference>
<dbReference type="GO" id="GO:0020037">
    <property type="term" value="F:heme binding"/>
    <property type="evidence" value="ECO:0007669"/>
    <property type="project" value="InterPro"/>
</dbReference>
<dbReference type="PROSITE" id="PS50292">
    <property type="entry name" value="PEROXIDASE_3"/>
    <property type="match status" value="1"/>
</dbReference>
<accession>A0AAD7Z7M4</accession>
<proteinExistence type="predicted"/>
<feature type="binding site" description="axial binding residue" evidence="2">
    <location>
        <position position="38"/>
    </location>
    <ligand>
        <name>heme b</name>
        <dbReference type="ChEBI" id="CHEBI:60344"/>
    </ligand>
    <ligandPart>
        <name>Fe</name>
        <dbReference type="ChEBI" id="CHEBI:18248"/>
    </ligandPart>
</feature>
<dbReference type="GO" id="GO:0004601">
    <property type="term" value="F:peroxidase activity"/>
    <property type="evidence" value="ECO:0007669"/>
    <property type="project" value="UniProtKB-KW"/>
</dbReference>
<sequence length="1060" mass="122286">MKLFDLELAKKGYYKGYDIKTNPTAANAFGTAAFRFGHSLVQHSLVRCDRSHKRLRSNVSLHEELTNPSNLYNIGSVDRILLGLCQQPAQKRDEFITEELTNHLFQTPSYGYGMDLAAINIQRGRDHGLAPYNAWREPCGLQPFTEWSHLLRVMSVETQRRLRRIYRDVDDIDLFPGAMAERPVSGGLVGPTFACILAQQFSNLRKGDRFWYENSGFESSFTLSQLQQIRQVTLARILCDNMDGIDTLQPFVFLAVDDDRNYRVSCDSDYIPHLDLKLWTEYHKEDFHHLRKPNNQAQYPSHNKPPTQETTEPSYSEHKPNNNYQEKPTEKPTYLIDNHQFQGKPTRPHSTYRPTTSRYPKPQEEHKPTYLIEESFQDTGKRPQGGHGSTSSAHLPVEHKEHNYYNYDPQLPSKLQVSSTVVNHHYHKYPLSHHQHHEEYPSHHKPHEEYPSHHIPHEEYPPSYHKPHEEYPPSYHKPHEEYPPSYHKPHEEYLSHSTPHEEYVSNHHKPHEKYPPSHHKPHEEYPTHHKPHEEYPLSHHKPHEEYPSHHKPHEEYLPSHHRPHEEYPSSQYKPYEEQSHNNPYDKYPDSTKLHEHSTNQYKPQYIYTFTLPVTKSTSTYNKTHFTNSYESGNVPSTLDYNKYKPHPTKPEGAYSVTTKIPNKGSYSLSQSPSSPHHHYSYIKLFNEPSYYYLEDRHVNASSKHNPGNLKSTTTVYDGDDLKLEPRTPLDQANIPANRYDLDANKTLTSQQDIGRSEDDTLDIVTIEGNVININIVPQHNKNKITLISNTINVTEDTSLDVANMSLVSNKNGYLNFTDIINTTENILLKISTTEDSNIGNFATDSDLYDETQPNIESTTYAINNKNTEATDQNVKFEELTESAIYSISNINTEVTVQNFTFEELNIPEDLNTEKTTISYTSITEYPDYNSTENIMNSENLINISDTGNNSINEDLFTSNTMHNNTTVTDSTIYTNETNTDKAADEVSGSISVTAETTTETNFSPAIVNNEYEDDWVFVEGIDTDGLYIPEMPPLSSDPLALKELPRPMIFEDEESSRSLS</sequence>
<feature type="compositionally biased region" description="Polar residues" evidence="3">
    <location>
        <begin position="293"/>
        <end position="314"/>
    </location>
</feature>
<dbReference type="SUPFAM" id="SSF48113">
    <property type="entry name" value="Heme-dependent peroxidases"/>
    <property type="match status" value="1"/>
</dbReference>
<evidence type="ECO:0000256" key="2">
    <source>
        <dbReference type="PIRSR" id="PIRSR619791-2"/>
    </source>
</evidence>
<dbReference type="GO" id="GO:0006979">
    <property type="term" value="P:response to oxidative stress"/>
    <property type="evidence" value="ECO:0007669"/>
    <property type="project" value="InterPro"/>
</dbReference>
<keyword evidence="1" id="KW-0575">Peroxidase</keyword>